<dbReference type="Proteomes" id="UP001196413">
    <property type="component" value="Unassembled WGS sequence"/>
</dbReference>
<protein>
    <submittedName>
        <fullName evidence="1">Uncharacterized protein</fullName>
    </submittedName>
</protein>
<name>A0AAD5QR07_PARTN</name>
<comment type="caution">
    <text evidence="1">The sequence shown here is derived from an EMBL/GenBank/DDBJ whole genome shotgun (WGS) entry which is preliminary data.</text>
</comment>
<evidence type="ECO:0000313" key="2">
    <source>
        <dbReference type="Proteomes" id="UP001196413"/>
    </source>
</evidence>
<reference evidence="1" key="1">
    <citation type="submission" date="2021-06" db="EMBL/GenBank/DDBJ databases">
        <title>Parelaphostrongylus tenuis whole genome reference sequence.</title>
        <authorList>
            <person name="Garwood T.J."/>
            <person name="Larsen P.A."/>
            <person name="Fountain-Jones N.M."/>
            <person name="Garbe J.R."/>
            <person name="Macchietto M.G."/>
            <person name="Kania S.A."/>
            <person name="Gerhold R.W."/>
            <person name="Richards J.E."/>
            <person name="Wolf T.M."/>
        </authorList>
    </citation>
    <scope>NUCLEOTIDE SEQUENCE</scope>
    <source>
        <strain evidence="1">MNPRO001-30</strain>
        <tissue evidence="1">Meninges</tissue>
    </source>
</reference>
<evidence type="ECO:0000313" key="1">
    <source>
        <dbReference type="EMBL" id="KAJ1361423.1"/>
    </source>
</evidence>
<accession>A0AAD5QR07</accession>
<dbReference type="EMBL" id="JAHQIW010004201">
    <property type="protein sequence ID" value="KAJ1361423.1"/>
    <property type="molecule type" value="Genomic_DNA"/>
</dbReference>
<dbReference type="AlphaFoldDB" id="A0AAD5QR07"/>
<sequence>MRWLSDVAQLSDKPIESCWNCYMARILYVKRIIGSLHDTLDIMTQLHEDYREAANRTHCEKYVEINNLMKILGHQKIITLDCFLPP</sequence>
<gene>
    <name evidence="1" type="ORF">KIN20_020669</name>
</gene>
<keyword evidence="2" id="KW-1185">Reference proteome</keyword>
<organism evidence="1 2">
    <name type="scientific">Parelaphostrongylus tenuis</name>
    <name type="common">Meningeal worm</name>
    <dbReference type="NCBI Taxonomy" id="148309"/>
    <lineage>
        <taxon>Eukaryota</taxon>
        <taxon>Metazoa</taxon>
        <taxon>Ecdysozoa</taxon>
        <taxon>Nematoda</taxon>
        <taxon>Chromadorea</taxon>
        <taxon>Rhabditida</taxon>
        <taxon>Rhabditina</taxon>
        <taxon>Rhabditomorpha</taxon>
        <taxon>Strongyloidea</taxon>
        <taxon>Metastrongylidae</taxon>
        <taxon>Parelaphostrongylus</taxon>
    </lineage>
</organism>
<proteinExistence type="predicted"/>